<evidence type="ECO:0000256" key="4">
    <source>
        <dbReference type="ARBA" id="ARBA00022808"/>
    </source>
</evidence>
<dbReference type="FunFam" id="3.20.20.140:FF:000007">
    <property type="entry name" value="Imidazolonepropionase"/>
    <property type="match status" value="1"/>
</dbReference>
<dbReference type="EC" id="3.5.2.7" evidence="1 7"/>
<evidence type="ECO:0000259" key="8">
    <source>
        <dbReference type="Pfam" id="PF01979"/>
    </source>
</evidence>
<evidence type="ECO:0000256" key="1">
    <source>
        <dbReference type="ARBA" id="ARBA00012864"/>
    </source>
</evidence>
<comment type="catalytic activity">
    <reaction evidence="7">
        <text>4-imidazolone-5-propanoate + H2O = N-formimidoyl-L-glutamate</text>
        <dbReference type="Rhea" id="RHEA:23660"/>
        <dbReference type="ChEBI" id="CHEBI:15377"/>
        <dbReference type="ChEBI" id="CHEBI:58928"/>
        <dbReference type="ChEBI" id="CHEBI:77893"/>
        <dbReference type="EC" id="3.5.2.7"/>
    </reaction>
</comment>
<feature type="binding site" evidence="7">
    <location>
        <position position="339"/>
    </location>
    <ligand>
        <name>Zn(2+)</name>
        <dbReference type="ChEBI" id="CHEBI:29105"/>
    </ligand>
</feature>
<dbReference type="OrthoDB" id="9776455at2"/>
<dbReference type="SUPFAM" id="SSF51338">
    <property type="entry name" value="Composite domain of metallo-dependent hydrolases"/>
    <property type="match status" value="1"/>
</dbReference>
<dbReference type="Gene3D" id="3.20.20.140">
    <property type="entry name" value="Metal-dependent hydrolases"/>
    <property type="match status" value="1"/>
</dbReference>
<dbReference type="AlphaFoldDB" id="A0A2Z5FY70"/>
<feature type="binding site" evidence="7">
    <location>
        <position position="264"/>
    </location>
    <ligand>
        <name>Zn(2+)</name>
        <dbReference type="ChEBI" id="CHEBI:29105"/>
    </ligand>
</feature>
<feature type="binding site" evidence="7">
    <location>
        <position position="92"/>
    </location>
    <ligand>
        <name>Zn(2+)</name>
        <dbReference type="ChEBI" id="CHEBI:29105"/>
    </ligand>
</feature>
<evidence type="ECO:0000256" key="7">
    <source>
        <dbReference type="HAMAP-Rule" id="MF_00372"/>
    </source>
</evidence>
<keyword evidence="4 7" id="KW-0369">Histidine metabolism</keyword>
<dbReference type="SUPFAM" id="SSF51556">
    <property type="entry name" value="Metallo-dependent hydrolases"/>
    <property type="match status" value="1"/>
</dbReference>
<keyword evidence="2 7" id="KW-0479">Metal-binding</keyword>
<sequence>MSSKLETAATVSERLLTNCSQIVTLSGPSRPRVGAEMRELSIVRDGAILMHFGRIVAVGPRSEVEPLASRDAEIVDAAGQVVTPGFVDGHTHLIFAGNRADEFELRCAGMTYQQISEQGGGIRSTVRKTRTATEGELVDTGRKHAQWFLRNGTTTVEAKSGYGLTLESELKILRAVRSVSEQTPLRCVPTFLGAHEVPEEYSSDYHYEGPSYVELIIREMLPAVAQQRLARYCDVFCEPKVFSVGMARQILTAAKALGLELRVHADQFTCSGAALLAAELGAKTADHLEQSDSVSIAALKAAGVQPVLLPGSVYAIGSQKYAPARAMIEAGLAVVLATDFNPGSSPTASMPMVMSLACTQMKMTPAEALTAATINAACSLDVQHDVGSLDVGKVADIVVHEAEDYREIPYWFGGQRPAVVLVGGERLAQA</sequence>
<gene>
    <name evidence="7" type="primary">hutI</name>
    <name evidence="9" type="ORF">ACPOL_2509</name>
</gene>
<dbReference type="KEGG" id="abas:ACPOL_2509"/>
<dbReference type="Pfam" id="PF01979">
    <property type="entry name" value="Amidohydro_1"/>
    <property type="match status" value="1"/>
</dbReference>
<feature type="binding site" evidence="7">
    <location>
        <position position="341"/>
    </location>
    <ligand>
        <name>N-formimidoyl-L-glutamate</name>
        <dbReference type="ChEBI" id="CHEBI:58928"/>
    </ligand>
</feature>
<dbReference type="EMBL" id="CP030840">
    <property type="protein sequence ID" value="AXC11829.1"/>
    <property type="molecule type" value="Genomic_DNA"/>
</dbReference>
<feature type="binding site" evidence="7">
    <location>
        <position position="92"/>
    </location>
    <ligand>
        <name>Fe(3+)</name>
        <dbReference type="ChEBI" id="CHEBI:29034"/>
    </ligand>
</feature>
<feature type="binding site" evidence="7">
    <location>
        <position position="90"/>
    </location>
    <ligand>
        <name>Zn(2+)</name>
        <dbReference type="ChEBI" id="CHEBI:29105"/>
    </ligand>
</feature>
<dbReference type="GO" id="GO:0019556">
    <property type="term" value="P:L-histidine catabolic process to glutamate and formamide"/>
    <property type="evidence" value="ECO:0007669"/>
    <property type="project" value="UniProtKB-UniRule"/>
</dbReference>
<dbReference type="GO" id="GO:0005737">
    <property type="term" value="C:cytoplasm"/>
    <property type="evidence" value="ECO:0007669"/>
    <property type="project" value="UniProtKB-SubCell"/>
</dbReference>
<keyword evidence="6 7" id="KW-0408">Iron</keyword>
<feature type="binding site" evidence="7">
    <location>
        <position position="162"/>
    </location>
    <ligand>
        <name>4-imidazolone-5-propanoate</name>
        <dbReference type="ChEBI" id="CHEBI:77893"/>
    </ligand>
</feature>
<reference evidence="9 10" key="1">
    <citation type="journal article" date="2018" name="Front. Microbiol.">
        <title>Hydrolytic Capabilities as a Key to Environmental Success: Chitinolytic and Cellulolytic Acidobacteria From Acidic Sub-arctic Soils and Boreal Peatlands.</title>
        <authorList>
            <person name="Belova S.E."/>
            <person name="Ravin N.V."/>
            <person name="Pankratov T.A."/>
            <person name="Rakitin A.L."/>
            <person name="Ivanova A.A."/>
            <person name="Beletsky A.V."/>
            <person name="Mardanov A.V."/>
            <person name="Sinninghe Damste J.S."/>
            <person name="Dedysh S.N."/>
        </authorList>
    </citation>
    <scope>NUCLEOTIDE SEQUENCE [LARGE SCALE GENOMIC DNA]</scope>
    <source>
        <strain evidence="9 10">SBC82</strain>
    </source>
</reference>
<feature type="binding site" evidence="7">
    <location>
        <position position="264"/>
    </location>
    <ligand>
        <name>Fe(3+)</name>
        <dbReference type="ChEBI" id="CHEBI:29034"/>
    </ligand>
</feature>
<evidence type="ECO:0000256" key="6">
    <source>
        <dbReference type="ARBA" id="ARBA00023004"/>
    </source>
</evidence>
<evidence type="ECO:0000256" key="2">
    <source>
        <dbReference type="ARBA" id="ARBA00022723"/>
    </source>
</evidence>
<feature type="binding site" evidence="7">
    <location>
        <position position="195"/>
    </location>
    <ligand>
        <name>4-imidazolone-5-propanoate</name>
        <dbReference type="ChEBI" id="CHEBI:77893"/>
    </ligand>
</feature>
<dbReference type="InterPro" id="IPR011059">
    <property type="entry name" value="Metal-dep_hydrolase_composite"/>
</dbReference>
<dbReference type="GO" id="GO:0005506">
    <property type="term" value="F:iron ion binding"/>
    <property type="evidence" value="ECO:0007669"/>
    <property type="project" value="UniProtKB-UniRule"/>
</dbReference>
<proteinExistence type="inferred from homology"/>
<feature type="binding site" evidence="7">
    <location>
        <position position="90"/>
    </location>
    <ligand>
        <name>Fe(3+)</name>
        <dbReference type="ChEBI" id="CHEBI:29034"/>
    </ligand>
</feature>
<dbReference type="CDD" id="cd01296">
    <property type="entry name" value="Imidazolone-5PH"/>
    <property type="match status" value="1"/>
</dbReference>
<feature type="binding site" evidence="7">
    <location>
        <position position="344"/>
    </location>
    <ligand>
        <name>4-imidazolone-5-propanoate</name>
        <dbReference type="ChEBI" id="CHEBI:77893"/>
    </ligand>
</feature>
<evidence type="ECO:0000256" key="5">
    <source>
        <dbReference type="ARBA" id="ARBA00022833"/>
    </source>
</evidence>
<dbReference type="RefSeq" id="WP_114207204.1">
    <property type="nucleotide sequence ID" value="NZ_CP030840.1"/>
</dbReference>
<keyword evidence="5 7" id="KW-0862">Zinc</keyword>
<feature type="binding site" evidence="7">
    <location>
        <position position="162"/>
    </location>
    <ligand>
        <name>N-formimidoyl-L-glutamate</name>
        <dbReference type="ChEBI" id="CHEBI:58928"/>
    </ligand>
</feature>
<keyword evidence="7" id="KW-0963">Cytoplasm</keyword>
<dbReference type="UniPathway" id="UPA00379">
    <property type="reaction ID" value="UER00551"/>
</dbReference>
<dbReference type="PANTHER" id="PTHR42752:SF1">
    <property type="entry name" value="IMIDAZOLONEPROPIONASE-RELATED"/>
    <property type="match status" value="1"/>
</dbReference>
<comment type="function">
    <text evidence="7">Catalyzes the hydrolytic cleavage of the carbon-nitrogen bond in imidazolone-5-propanoate to yield N-formimidoyl-L-glutamate. It is the third step in the universal histidine degradation pathway.</text>
</comment>
<dbReference type="Proteomes" id="UP000253606">
    <property type="component" value="Chromosome"/>
</dbReference>
<dbReference type="Gene3D" id="2.30.40.10">
    <property type="entry name" value="Urease, subunit C, domain 1"/>
    <property type="match status" value="1"/>
</dbReference>
<accession>A0A2Z5FY70</accession>
<comment type="pathway">
    <text evidence="7">Amino-acid degradation; L-histidine degradation into L-glutamate; N-formimidoyl-L-glutamate from L-histidine: step 3/3.</text>
</comment>
<name>A0A2Z5FY70_9BACT</name>
<comment type="cofactor">
    <cofactor evidence="7">
        <name>Zn(2+)</name>
        <dbReference type="ChEBI" id="CHEBI:29105"/>
    </cofactor>
    <cofactor evidence="7">
        <name>Fe(3+)</name>
        <dbReference type="ChEBI" id="CHEBI:29034"/>
    </cofactor>
    <text evidence="7">Binds 1 zinc or iron ion per subunit.</text>
</comment>
<feature type="binding site" evidence="7">
    <location>
        <position position="343"/>
    </location>
    <ligand>
        <name>N-formimidoyl-L-glutamate</name>
        <dbReference type="ChEBI" id="CHEBI:58928"/>
    </ligand>
</feature>
<evidence type="ECO:0000256" key="3">
    <source>
        <dbReference type="ARBA" id="ARBA00022801"/>
    </source>
</evidence>
<feature type="binding site" evidence="7">
    <location>
        <position position="267"/>
    </location>
    <ligand>
        <name>4-imidazolone-5-propanoate</name>
        <dbReference type="ChEBI" id="CHEBI:77893"/>
    </ligand>
</feature>
<dbReference type="HAMAP" id="MF_00372">
    <property type="entry name" value="HutI"/>
    <property type="match status" value="1"/>
</dbReference>
<feature type="domain" description="Amidohydrolase-related" evidence="8">
    <location>
        <begin position="81"/>
        <end position="425"/>
    </location>
</feature>
<comment type="similarity">
    <text evidence="7">Belongs to the metallo-dependent hydrolases superfamily. HutI family.</text>
</comment>
<dbReference type="InterPro" id="IPR006680">
    <property type="entry name" value="Amidohydro-rel"/>
</dbReference>
<dbReference type="GO" id="GO:0008270">
    <property type="term" value="F:zinc ion binding"/>
    <property type="evidence" value="ECO:0007669"/>
    <property type="project" value="UniProtKB-UniRule"/>
</dbReference>
<dbReference type="GO" id="GO:0050480">
    <property type="term" value="F:imidazolonepropionase activity"/>
    <property type="evidence" value="ECO:0007669"/>
    <property type="project" value="UniProtKB-UniRule"/>
</dbReference>
<keyword evidence="3 7" id="KW-0378">Hydrolase</keyword>
<dbReference type="GO" id="GO:0019557">
    <property type="term" value="P:L-histidine catabolic process to glutamate and formate"/>
    <property type="evidence" value="ECO:0007669"/>
    <property type="project" value="UniProtKB-UniPathway"/>
</dbReference>
<dbReference type="NCBIfam" id="TIGR01224">
    <property type="entry name" value="hutI"/>
    <property type="match status" value="1"/>
</dbReference>
<feature type="binding site" evidence="7">
    <location>
        <position position="99"/>
    </location>
    <ligand>
        <name>4-imidazolone-5-propanoate</name>
        <dbReference type="ChEBI" id="CHEBI:77893"/>
    </ligand>
</feature>
<evidence type="ECO:0000313" key="9">
    <source>
        <dbReference type="EMBL" id="AXC11829.1"/>
    </source>
</evidence>
<feature type="binding site" evidence="7">
    <location>
        <position position="339"/>
    </location>
    <ligand>
        <name>Fe(3+)</name>
        <dbReference type="ChEBI" id="CHEBI:29034"/>
    </ligand>
</feature>
<dbReference type="InterPro" id="IPR005920">
    <property type="entry name" value="HutI"/>
</dbReference>
<comment type="subcellular location">
    <subcellularLocation>
        <location evidence="7">Cytoplasm</location>
    </subcellularLocation>
</comment>
<evidence type="ECO:0000313" key="10">
    <source>
        <dbReference type="Proteomes" id="UP000253606"/>
    </source>
</evidence>
<keyword evidence="10" id="KW-1185">Reference proteome</keyword>
<dbReference type="PANTHER" id="PTHR42752">
    <property type="entry name" value="IMIDAZOLONEPROPIONASE"/>
    <property type="match status" value="1"/>
</dbReference>
<organism evidence="9 10">
    <name type="scientific">Acidisarcina polymorpha</name>
    <dbReference type="NCBI Taxonomy" id="2211140"/>
    <lineage>
        <taxon>Bacteria</taxon>
        <taxon>Pseudomonadati</taxon>
        <taxon>Acidobacteriota</taxon>
        <taxon>Terriglobia</taxon>
        <taxon>Terriglobales</taxon>
        <taxon>Acidobacteriaceae</taxon>
        <taxon>Acidisarcina</taxon>
    </lineage>
</organism>
<protein>
    <recommendedName>
        <fullName evidence="1 7">Imidazolonepropionase</fullName>
        <ecNumber evidence="1 7">3.5.2.7</ecNumber>
    </recommendedName>
    <alternativeName>
        <fullName evidence="7">Imidazolone-5-propionate hydrolase</fullName>
    </alternativeName>
</protein>
<dbReference type="InterPro" id="IPR032466">
    <property type="entry name" value="Metal_Hydrolase"/>
</dbReference>